<evidence type="ECO:0000256" key="6">
    <source>
        <dbReference type="ARBA" id="ARBA00023136"/>
    </source>
</evidence>
<evidence type="ECO:0000313" key="10">
    <source>
        <dbReference type="EMBL" id="CAF0754186.1"/>
    </source>
</evidence>
<dbReference type="GO" id="GO:0046513">
    <property type="term" value="P:ceramide biosynthetic process"/>
    <property type="evidence" value="ECO:0007669"/>
    <property type="project" value="InterPro"/>
</dbReference>
<dbReference type="GO" id="GO:0030246">
    <property type="term" value="F:carbohydrate binding"/>
    <property type="evidence" value="ECO:0007669"/>
    <property type="project" value="InterPro"/>
</dbReference>
<dbReference type="InterPro" id="IPR011013">
    <property type="entry name" value="Gal_mutarotase_sf_dom"/>
</dbReference>
<keyword evidence="4 7" id="KW-0812">Transmembrane</keyword>
<reference evidence="10" key="1">
    <citation type="submission" date="2021-02" db="EMBL/GenBank/DDBJ databases">
        <authorList>
            <person name="Nowell W R."/>
        </authorList>
    </citation>
    <scope>NUCLEOTIDE SEQUENCE</scope>
</reference>
<dbReference type="Proteomes" id="UP000663829">
    <property type="component" value="Unassembled WGS sequence"/>
</dbReference>
<dbReference type="AlphaFoldDB" id="A0A813PR54"/>
<dbReference type="OrthoDB" id="537032at2759"/>
<feature type="transmembrane region" description="Helical" evidence="8">
    <location>
        <begin position="599"/>
        <end position="619"/>
    </location>
</feature>
<dbReference type="PROSITE" id="PS50922">
    <property type="entry name" value="TLC"/>
    <property type="match status" value="1"/>
</dbReference>
<keyword evidence="6 7" id="KW-0472">Membrane</keyword>
<comment type="subcellular location">
    <subcellularLocation>
        <location evidence="1">Membrane</location>
        <topology evidence="1">Multi-pass membrane protein</topology>
    </subcellularLocation>
</comment>
<name>A0A813PR54_9BILA</name>
<dbReference type="Proteomes" id="UP000681722">
    <property type="component" value="Unassembled WGS sequence"/>
</dbReference>
<keyword evidence="5 8" id="KW-1133">Transmembrane helix</keyword>
<dbReference type="InterPro" id="IPR016439">
    <property type="entry name" value="Lag1/Lac1-like"/>
</dbReference>
<accession>A0A813PR54</accession>
<dbReference type="EMBL" id="CAJOBC010000087">
    <property type="protein sequence ID" value="CAF3534328.1"/>
    <property type="molecule type" value="Genomic_DNA"/>
</dbReference>
<dbReference type="Proteomes" id="UP000677228">
    <property type="component" value="Unassembled WGS sequence"/>
</dbReference>
<protein>
    <recommendedName>
        <fullName evidence="9">TLC domain-containing protein</fullName>
    </recommendedName>
</protein>
<organism evidence="10 14">
    <name type="scientific">Didymodactylos carnosus</name>
    <dbReference type="NCBI Taxonomy" id="1234261"/>
    <lineage>
        <taxon>Eukaryota</taxon>
        <taxon>Metazoa</taxon>
        <taxon>Spiralia</taxon>
        <taxon>Gnathifera</taxon>
        <taxon>Rotifera</taxon>
        <taxon>Eurotatoria</taxon>
        <taxon>Bdelloidea</taxon>
        <taxon>Philodinida</taxon>
        <taxon>Philodinidae</taxon>
        <taxon>Didymodactylos</taxon>
    </lineage>
</organism>
<dbReference type="InterPro" id="IPR014718">
    <property type="entry name" value="GH-type_carb-bd"/>
</dbReference>
<evidence type="ECO:0000256" key="3">
    <source>
        <dbReference type="ARBA" id="ARBA00004991"/>
    </source>
</evidence>
<evidence type="ECO:0000313" key="11">
    <source>
        <dbReference type="EMBL" id="CAF0973735.1"/>
    </source>
</evidence>
<comment type="caution">
    <text evidence="10">The sequence shown here is derived from an EMBL/GenBank/DDBJ whole genome shotgun (WGS) entry which is preliminary data.</text>
</comment>
<dbReference type="EMBL" id="CAJNOK010005478">
    <property type="protein sequence ID" value="CAF0973735.1"/>
    <property type="molecule type" value="Genomic_DNA"/>
</dbReference>
<dbReference type="Pfam" id="PF03798">
    <property type="entry name" value="TRAM_LAG1_CLN8"/>
    <property type="match status" value="1"/>
</dbReference>
<dbReference type="InterPro" id="IPR006634">
    <property type="entry name" value="TLC-dom"/>
</dbReference>
<proteinExistence type="predicted"/>
<keyword evidence="14" id="KW-1185">Reference proteome</keyword>
<comment type="pathway">
    <text evidence="2">Lipid metabolism; sphingolipid metabolism.</text>
</comment>
<dbReference type="GO" id="GO:0016020">
    <property type="term" value="C:membrane"/>
    <property type="evidence" value="ECO:0007669"/>
    <property type="project" value="UniProtKB-SubCell"/>
</dbReference>
<comment type="pathway">
    <text evidence="3">Sphingolipid metabolism.</text>
</comment>
<dbReference type="PANTHER" id="PTHR12560">
    <property type="entry name" value="LONGEVITY ASSURANCE FACTOR 1 LAG1"/>
    <property type="match status" value="1"/>
</dbReference>
<feature type="transmembrane region" description="Helical" evidence="8">
    <location>
        <begin position="548"/>
        <end position="568"/>
    </location>
</feature>
<feature type="domain" description="TLC" evidence="9">
    <location>
        <begin position="408"/>
        <end position="623"/>
    </location>
</feature>
<dbReference type="SMART" id="SM00724">
    <property type="entry name" value="TLC"/>
    <property type="match status" value="1"/>
</dbReference>
<evidence type="ECO:0000313" key="13">
    <source>
        <dbReference type="EMBL" id="CAF3744931.1"/>
    </source>
</evidence>
<dbReference type="EMBL" id="CAJNOQ010000087">
    <property type="protein sequence ID" value="CAF0754186.1"/>
    <property type="molecule type" value="Genomic_DNA"/>
</dbReference>
<dbReference type="GO" id="GO:0050291">
    <property type="term" value="F:sphingosine N-acyltransferase activity"/>
    <property type="evidence" value="ECO:0007669"/>
    <property type="project" value="InterPro"/>
</dbReference>
<evidence type="ECO:0000256" key="2">
    <source>
        <dbReference type="ARBA" id="ARBA00004760"/>
    </source>
</evidence>
<dbReference type="UniPathway" id="UPA00214"/>
<evidence type="ECO:0000259" key="9">
    <source>
        <dbReference type="PROSITE" id="PS50922"/>
    </source>
</evidence>
<feature type="transmembrane region" description="Helical" evidence="8">
    <location>
        <begin position="486"/>
        <end position="505"/>
    </location>
</feature>
<evidence type="ECO:0000256" key="5">
    <source>
        <dbReference type="ARBA" id="ARBA00022989"/>
    </source>
</evidence>
<dbReference type="Proteomes" id="UP000682733">
    <property type="component" value="Unassembled WGS sequence"/>
</dbReference>
<feature type="transmembrane region" description="Helical" evidence="8">
    <location>
        <begin position="373"/>
        <end position="392"/>
    </location>
</feature>
<dbReference type="PANTHER" id="PTHR12560:SF58">
    <property type="entry name" value="CERAMIDE SYNTHASE 1"/>
    <property type="match status" value="1"/>
</dbReference>
<evidence type="ECO:0000256" key="8">
    <source>
        <dbReference type="SAM" id="Phobius"/>
    </source>
</evidence>
<evidence type="ECO:0000313" key="12">
    <source>
        <dbReference type="EMBL" id="CAF3534328.1"/>
    </source>
</evidence>
<evidence type="ECO:0000256" key="7">
    <source>
        <dbReference type="PROSITE-ProRule" id="PRU00205"/>
    </source>
</evidence>
<dbReference type="Gene3D" id="2.70.98.10">
    <property type="match status" value="1"/>
</dbReference>
<sequence length="649" mass="76835">MTNLLFHFELNGDYNHHPIIYPAYVAKDDQWHEPITVPYYNLTQNNFTVTLARRGAKIHDILIPNNSNGHNGGYRSIILHFNNNETLNPFGSVRFDPEFVSNGVDKLPSDYPFFNSNEQNWIIHVDQENPNRVRFVYPKQRQAEVIYELLPNNELVITYIAYPMKDNREMLVDMTNYVFFNLRGYGDIKTHQIKVNANRVANPKQYANDTGDKRFRSVPINPEQAVNETKTFYFINRYGIGKNFIAELSEKETGIHLRIFGDQAGVYIDPLMEFAEQINGTTFIRNSISIRPRQSPIHQYDIRMPLSPEKLAAWKDLRGNFSMNPTYVDLVTGLWNTMAWYYAPHMWTNYTFPQSFVDDFTQHFYFPLHEITYIIYVAIFITLLRSAFESYICKPLVNWLALTKLNKLKFPESAWKCLLYTITWSYCVYLLTRRYNYFHEPYLIWDDWGAGMPVPVDIKIMYFVQCGFYLHSVYATLYMDYKRRDFYVMLLHHVLTMTLIFVSYATRYHKVGLLVLFAHDITDIWLELTKLLHYLSRQNGKDCPNWELAATCTFIMFTICWLLFRLYWFPLKVLYSTGVVTAYRAYDKGCGLYAFFNSLLWILLGLNIYWLFFICQFLYRVCVGQLKTLHDTREEEDEDEHIEEKPVTA</sequence>
<gene>
    <name evidence="10" type="ORF">GPM918_LOCUS1016</name>
    <name evidence="11" type="ORF">OVA965_LOCUS13236</name>
    <name evidence="12" type="ORF">SRO942_LOCUS1016</name>
    <name evidence="13" type="ORF">TMI583_LOCUS13238</name>
</gene>
<evidence type="ECO:0000256" key="4">
    <source>
        <dbReference type="ARBA" id="ARBA00022692"/>
    </source>
</evidence>
<dbReference type="EMBL" id="CAJOBA010005483">
    <property type="protein sequence ID" value="CAF3744931.1"/>
    <property type="molecule type" value="Genomic_DNA"/>
</dbReference>
<dbReference type="SUPFAM" id="SSF74650">
    <property type="entry name" value="Galactose mutarotase-like"/>
    <property type="match status" value="1"/>
</dbReference>
<dbReference type="UniPathway" id="UPA00222"/>
<evidence type="ECO:0000256" key="1">
    <source>
        <dbReference type="ARBA" id="ARBA00004141"/>
    </source>
</evidence>
<evidence type="ECO:0000313" key="14">
    <source>
        <dbReference type="Proteomes" id="UP000663829"/>
    </source>
</evidence>
<dbReference type="GO" id="GO:0006012">
    <property type="term" value="P:galactose metabolic process"/>
    <property type="evidence" value="ECO:0007669"/>
    <property type="project" value="UniProtKB-UniPathway"/>
</dbReference>